<dbReference type="EMBL" id="QESZ01000026">
    <property type="protein sequence ID" value="PWD71040.1"/>
    <property type="molecule type" value="Genomic_DNA"/>
</dbReference>
<dbReference type="PROSITE" id="PS51257">
    <property type="entry name" value="PROKAR_LIPOPROTEIN"/>
    <property type="match status" value="1"/>
</dbReference>
<feature type="signal peptide" evidence="1">
    <location>
        <begin position="1"/>
        <end position="19"/>
    </location>
</feature>
<organism evidence="2 3">
    <name type="scientific">Dickeya dianthicola</name>
    <dbReference type="NCBI Taxonomy" id="204039"/>
    <lineage>
        <taxon>Bacteria</taxon>
        <taxon>Pseudomonadati</taxon>
        <taxon>Pseudomonadota</taxon>
        <taxon>Gammaproteobacteria</taxon>
        <taxon>Enterobacterales</taxon>
        <taxon>Pectobacteriaceae</taxon>
        <taxon>Dickeya</taxon>
    </lineage>
</organism>
<keyword evidence="1" id="KW-0732">Signal</keyword>
<protein>
    <submittedName>
        <fullName evidence="2">P-type conjugative transfer protein VirB9</fullName>
    </submittedName>
</protein>
<gene>
    <name evidence="2" type="ORF">DF213_16770</name>
</gene>
<evidence type="ECO:0000313" key="3">
    <source>
        <dbReference type="Proteomes" id="UP000245055"/>
    </source>
</evidence>
<comment type="caution">
    <text evidence="2">The sequence shown here is derived from an EMBL/GenBank/DDBJ whole genome shotgun (WGS) entry which is preliminary data.</text>
</comment>
<dbReference type="AlphaFoldDB" id="A0AAX1C2U5"/>
<reference evidence="2 3" key="1">
    <citation type="submission" date="2018-05" db="EMBL/GenBank/DDBJ databases">
        <title>Genomic diversity of pathogens causing Blackleg of Potato in Pakistan.</title>
        <authorList>
            <person name="Sarfraz S."/>
            <person name="Riaz K."/>
            <person name="Oulghazi S."/>
            <person name="Cigna J."/>
            <person name="Sahi S.T."/>
            <person name="Khan S.H."/>
            <person name="Hameed A."/>
            <person name="Faure D."/>
        </authorList>
    </citation>
    <scope>NUCLEOTIDE SEQUENCE [LARGE SCALE GENOMIC DNA]</scope>
    <source>
        <strain evidence="2 3">SS70</strain>
    </source>
</reference>
<evidence type="ECO:0000256" key="1">
    <source>
        <dbReference type="SAM" id="SignalP"/>
    </source>
</evidence>
<name>A0AAX1C2U5_9GAMM</name>
<proteinExistence type="predicted"/>
<feature type="chain" id="PRO_5043331712" evidence="1">
    <location>
        <begin position="20"/>
        <end position="64"/>
    </location>
</feature>
<feature type="non-terminal residue" evidence="2">
    <location>
        <position position="64"/>
    </location>
</feature>
<accession>A0AAX1C2U5</accession>
<sequence length="64" mass="6958">MLKNTVLIGLMLASCAVWGAAIPRGSAYDSRIQHVTYDSQNATVVNTRPGYLTTLLFDDDEAVL</sequence>
<dbReference type="Proteomes" id="UP000245055">
    <property type="component" value="Unassembled WGS sequence"/>
</dbReference>
<evidence type="ECO:0000313" key="2">
    <source>
        <dbReference type="EMBL" id="PWD71040.1"/>
    </source>
</evidence>